<feature type="domain" description="CCR4-NOT transcription complex subunit 1 HEAT repeat" evidence="12">
    <location>
        <begin position="473"/>
        <end position="618"/>
    </location>
</feature>
<keyword evidence="4" id="KW-0804">Transcription</keyword>
<dbReference type="InterPro" id="IPR032191">
    <property type="entry name" value="CNOT1_CAF1_bind"/>
</dbReference>
<evidence type="ECO:0000256" key="2">
    <source>
        <dbReference type="ARBA" id="ARBA00022491"/>
    </source>
</evidence>
<dbReference type="PANTHER" id="PTHR13162">
    <property type="entry name" value="CCR4-NOT TRANSCRIPTION COMPLEX"/>
    <property type="match status" value="1"/>
</dbReference>
<dbReference type="OrthoDB" id="1933107at2759"/>
<dbReference type="Pfam" id="PF16415">
    <property type="entry name" value="CNOT1_CAF1_bind"/>
    <property type="match status" value="1"/>
</dbReference>
<name>A0A5M3N369_CONPW</name>
<dbReference type="InterPro" id="IPR024557">
    <property type="entry name" value="CNOT1_dom_4"/>
</dbReference>
<feature type="domain" description="CCR4-NOT transcription complex subunit 1 TTP binding" evidence="11">
    <location>
        <begin position="663"/>
        <end position="821"/>
    </location>
</feature>
<evidence type="ECO:0000259" key="11">
    <source>
        <dbReference type="Pfam" id="PF16417"/>
    </source>
</evidence>
<keyword evidence="5" id="KW-0539">Nucleus</keyword>
<dbReference type="InterPro" id="IPR007196">
    <property type="entry name" value="CCR4-Not_Not1_C"/>
</dbReference>
<protein>
    <recommendedName>
        <fullName evidence="7">General negative regulator of transcription subunit 1</fullName>
    </recommendedName>
</protein>
<dbReference type="GO" id="GO:0000289">
    <property type="term" value="P:nuclear-transcribed mRNA poly(A) tail shortening"/>
    <property type="evidence" value="ECO:0007669"/>
    <property type="project" value="UniProtKB-ARBA"/>
</dbReference>
<dbReference type="InterPro" id="IPR055454">
    <property type="entry name" value="CNOT1-like_NOT1_connector"/>
</dbReference>
<gene>
    <name evidence="14" type="ORF">CONPUDRAFT_79965</name>
</gene>
<keyword evidence="2" id="KW-0678">Repressor</keyword>
<reference evidence="15" key="1">
    <citation type="journal article" date="2012" name="Science">
        <title>The Paleozoic origin of enzymatic lignin decomposition reconstructed from 31 fungal genomes.</title>
        <authorList>
            <person name="Floudas D."/>
            <person name="Binder M."/>
            <person name="Riley R."/>
            <person name="Barry K."/>
            <person name="Blanchette R.A."/>
            <person name="Henrissat B."/>
            <person name="Martinez A.T."/>
            <person name="Otillar R."/>
            <person name="Spatafora J.W."/>
            <person name="Yadav J.S."/>
            <person name="Aerts A."/>
            <person name="Benoit I."/>
            <person name="Boyd A."/>
            <person name="Carlson A."/>
            <person name="Copeland A."/>
            <person name="Coutinho P.M."/>
            <person name="de Vries R.P."/>
            <person name="Ferreira P."/>
            <person name="Findley K."/>
            <person name="Foster B."/>
            <person name="Gaskell J."/>
            <person name="Glotzer D."/>
            <person name="Gorecki P."/>
            <person name="Heitman J."/>
            <person name="Hesse C."/>
            <person name="Hori C."/>
            <person name="Igarashi K."/>
            <person name="Jurgens J.A."/>
            <person name="Kallen N."/>
            <person name="Kersten P."/>
            <person name="Kohler A."/>
            <person name="Kuees U."/>
            <person name="Kumar T.K.A."/>
            <person name="Kuo A."/>
            <person name="LaButti K."/>
            <person name="Larrondo L.F."/>
            <person name="Lindquist E."/>
            <person name="Ling A."/>
            <person name="Lombard V."/>
            <person name="Lucas S."/>
            <person name="Lundell T."/>
            <person name="Martin R."/>
            <person name="McLaughlin D.J."/>
            <person name="Morgenstern I."/>
            <person name="Morin E."/>
            <person name="Murat C."/>
            <person name="Nagy L.G."/>
            <person name="Nolan M."/>
            <person name="Ohm R.A."/>
            <person name="Patyshakuliyeva A."/>
            <person name="Rokas A."/>
            <person name="Ruiz-Duenas F.J."/>
            <person name="Sabat G."/>
            <person name="Salamov A."/>
            <person name="Samejima M."/>
            <person name="Schmutz J."/>
            <person name="Slot J.C."/>
            <person name="St John F."/>
            <person name="Stenlid J."/>
            <person name="Sun H."/>
            <person name="Sun S."/>
            <person name="Syed K."/>
            <person name="Tsang A."/>
            <person name="Wiebenga A."/>
            <person name="Young D."/>
            <person name="Pisabarro A."/>
            <person name="Eastwood D.C."/>
            <person name="Martin F."/>
            <person name="Cullen D."/>
            <person name="Grigoriev I.V."/>
            <person name="Hibbett D.S."/>
        </authorList>
    </citation>
    <scope>NUCLEOTIDE SEQUENCE [LARGE SCALE GENOMIC DNA]</scope>
    <source>
        <strain evidence="15">RWD-64-598 SS2</strain>
    </source>
</reference>
<sequence length="2112" mass="237375">MDNSPNNIHTIVKAQIVFLLSTLTEDNFERNQAEIRSLSEQHGIDTYLHFIRRLIGHSQGRITSSAPPSSFDTSNALTFRLLVQETQRLAHDPSLADRFRDGIDKGEGEVFRHFDFQRFADRIALRPLERVILASSIISAPTRRELVAQAANVIRSEFDSALLALCQHPSFDHADLSPSQVAKLMMNLFSDTTNDIPVLDFHQRQSLIAAAQAKYGPDIVAPILQKIFPTMSLPPNASLVQTLVQLGPEITSDADVVKALLMRFNITESSPPREAQVTEIVTSLARFVTEGVPLCDVGALIRALSSLQPTMNWVNVIKSFDRPDRHGVDTATLKLIISVLMNSPLEVTPHAVSGFWEPWSNSLYQLKLLDALLSLPGDTFNFVSLPGRRVVTVDDVASAGPTIKALASNVQVHTWNSLELFEVLVSLADSESADTRAFIREMLDKAIKISAELVHMGLLQVQDGNWNEIRTEYSRKLLGLFLAGHPNHQLVFMRLWQIDPTYLLDAFRDFYNENPLNITRILDVAQDLKILENLLEAQPFTFALDVAALASRREYLNLDKWLADHVAEHGASFLHAMVSFLEIKMESEKTARLSDPAVESRTIPLSPQSVTVFLRTLRSNTSVMSREDIDYCLEVRSACLQVYPRLMSLLPGTEVEPGFTVVNYSPDIEAEVDAIYKQMYDEQTTIDEVIAMLVRCKGSSDQRDSEIFSCMLHFLFDEYRFFQSYYPARELAMTGYLFGSIIQHQLVDYVPLGVAIRYVVDALSCPADTNLFKFGLQALGRFESRLPEWQPLCQALLRIPTLMEARPDLSSVIHRAIAAGNEASSSTADMRGIATGLASEPVPVFTALKPDTLDGDMPAPPEELSDKILFIVNNLSPNNLEAKLAEMKEYFDDAFARWFANYLIDQRVSTEPNNHQLYLRFLDGLDRKVLSKFILHETFVKSASVLNHEKTMQQTSERHILKNIGAWLGTITLSRDRPIKHKNLSFKDLLIEGYDNGRLMVAIPFVCKTLEPCAKSKVFKPPNPWLMAVISLLAELYHFADLKLNLKFEIEVLCKGLDIDLDTVEATTMLRTRPMTDTLAPPAIPDYVNELESLPLGGYDPAQLGNDSQVLGLDHANGDTSLDVGGHIESILQGLSQRVVINPQLAPLHINQAFKRAVQLAVDRSVREIIVPVVERSVTIAGISTRELATKDFATEPSEDKLRKAGHLMAQKLAGSLALVTCKEPLKSNLATHLRSFLVDHGFNEQTLSDQVFAILVQDNLDVACSAIEKAAMERVISDVDEGFAASYDLRRRHREVRGGQVFWDSAATSSNFTINLPDPLRIKANGLQANQFAVYEDFSVDTKRRAPMSRPSSAVSMSRNEHLTPALYAASPAPESNLTSQSSLDHQTAMERFTAILRDLEALMTQLPIQSLASLPPNHDVRHLVRQILYLAAESTDRHRTPLMMSQKIVQLLYKTSSQLGREIYVALLDQLCRSFEDVAKEAITWLVYAEDERKLNIPVTVTLLRSGLISFSLQDQQLAKTLFADPRPSLLNFAAGLIRECLSGDPAVASVSQFTFSLEVLGQLAQNGKANDEANHLLDDIRGVRRLGPSEIRQPSLKPETEQLREKLFIWFQQWVQIYQRSHTPEKAFVPYITQLTKQGVLKAEDVSSFFFRVCAESGVNSYLKCVAAGDYEHAFQALDALSRLIVYIIKYHGDASGVNNDQAKVHYFTKILSIFVLVLANMHETQGVQFQQKPFFRFFSSLINDLHAVESHLRTAYFQLLLSISDTLSSLQPTYFPGFAFSWLCLISHRLFMPKLLLSENREGWSAFHRLLLSLFKFLAPFLKEADLQIASRDLYRGSLRLLLVLLHDFPEFLSEYYFTLCDSIPSRCIQLRNIILSAFPSTITLPDPHLLNYKFESLPEMGPIPPILSDFTSNLKNGDLRTHLDQYLLNRGSPTFLPSLKDCLTLSGVPEGVPVPDSYNLPLINSLVMYVGVSSVAQAKARSGSSIFVSGDPGVVALHYLATNLDVEGQHHLLSSMVMHLRYPNAHTHWFSSLLLYLFVEVQDDHFREVMTRVLLERFIVHRPHPWGALVTFIELLRNQKYEFWSKEFTRVAPEVHMLLDSVARSIY</sequence>
<evidence type="ECO:0000259" key="8">
    <source>
        <dbReference type="Pfam" id="PF04054"/>
    </source>
</evidence>
<accession>A0A5M3N369</accession>
<dbReference type="GO" id="GO:0060090">
    <property type="term" value="F:molecular adaptor activity"/>
    <property type="evidence" value="ECO:0007669"/>
    <property type="project" value="TreeGrafter"/>
</dbReference>
<dbReference type="InterPro" id="IPR038535">
    <property type="entry name" value="CNOT1_TTP_bind_sf"/>
</dbReference>
<dbReference type="CDD" id="cd20710">
    <property type="entry name" value="NOT1_connector"/>
    <property type="match status" value="1"/>
</dbReference>
<evidence type="ECO:0000256" key="6">
    <source>
        <dbReference type="ARBA" id="ARBA00059181"/>
    </source>
</evidence>
<dbReference type="KEGG" id="cput:CONPUDRAFT_79965"/>
<evidence type="ECO:0000256" key="1">
    <source>
        <dbReference type="ARBA" id="ARBA00004123"/>
    </source>
</evidence>
<dbReference type="InterPro" id="IPR032193">
    <property type="entry name" value="CNOT1_TTP_bind"/>
</dbReference>
<evidence type="ECO:0000259" key="13">
    <source>
        <dbReference type="Pfam" id="PF25097"/>
    </source>
</evidence>
<evidence type="ECO:0000256" key="7">
    <source>
        <dbReference type="ARBA" id="ARBA00074459"/>
    </source>
</evidence>
<dbReference type="OMA" id="IDEYHCY"/>
<comment type="caution">
    <text evidence="14">The sequence shown here is derived from an EMBL/GenBank/DDBJ whole genome shotgun (WGS) entry which is preliminary data.</text>
</comment>
<comment type="subcellular location">
    <subcellularLocation>
        <location evidence="1">Nucleus</location>
    </subcellularLocation>
</comment>
<dbReference type="Pfam" id="PF04054">
    <property type="entry name" value="Not1"/>
    <property type="match status" value="1"/>
</dbReference>
<evidence type="ECO:0000259" key="9">
    <source>
        <dbReference type="Pfam" id="PF12842"/>
    </source>
</evidence>
<dbReference type="GO" id="GO:0000932">
    <property type="term" value="C:P-body"/>
    <property type="evidence" value="ECO:0007669"/>
    <property type="project" value="TreeGrafter"/>
</dbReference>
<comment type="function">
    <text evidence="6">Acts as a component of the CCR4-NOT core complex, which in the nucleus seems to be a general transcription factor, and in the cytoplasm the major mRNA deadenylase involved in mRNA turnover. The NOT protein subcomplex negatively regulates the basal and activated transcription of many genes. Preferentially affects TC-type TATA element-dependent transcription. Could directly or indirectly inhibit component(s) of the general transcription machinery.</text>
</comment>
<dbReference type="FunFam" id="1.25.40.180:FF:000012">
    <property type="entry name" value="Ccr4-Not transcription complex subunit"/>
    <property type="match status" value="1"/>
</dbReference>
<evidence type="ECO:0000259" key="12">
    <source>
        <dbReference type="Pfam" id="PF16418"/>
    </source>
</evidence>
<keyword evidence="3" id="KW-0805">Transcription regulation</keyword>
<dbReference type="GeneID" id="19210007"/>
<proteinExistence type="predicted"/>
<dbReference type="Pfam" id="PF16418">
    <property type="entry name" value="CNOT1_HEAT"/>
    <property type="match status" value="1"/>
</dbReference>
<dbReference type="Pfam" id="PF25097">
    <property type="entry name" value="ARM_Cnot1"/>
    <property type="match status" value="1"/>
</dbReference>
<dbReference type="Gene3D" id="1.25.40.790">
    <property type="match status" value="1"/>
</dbReference>
<feature type="domain" description="CCR4-NOT transcription complex subunit 1-like NOT1 connector" evidence="13">
    <location>
        <begin position="1400"/>
        <end position="1584"/>
    </location>
</feature>
<feature type="domain" description="CCR4-NOT transcription complex subunit 1 CAF1-binding" evidence="10">
    <location>
        <begin position="858"/>
        <end position="1076"/>
    </location>
</feature>
<dbReference type="InterPro" id="IPR032194">
    <property type="entry name" value="CNOT1_HEAT"/>
</dbReference>
<dbReference type="Gene3D" id="1.25.40.800">
    <property type="match status" value="1"/>
</dbReference>
<evidence type="ECO:0000256" key="4">
    <source>
        <dbReference type="ARBA" id="ARBA00023163"/>
    </source>
</evidence>
<evidence type="ECO:0000313" key="15">
    <source>
        <dbReference type="Proteomes" id="UP000053558"/>
    </source>
</evidence>
<dbReference type="Pfam" id="PF16417">
    <property type="entry name" value="CNOT1_TTP_bind"/>
    <property type="match status" value="1"/>
</dbReference>
<feature type="domain" description="CCR4-Not complex component Not1 C-terminal" evidence="8">
    <location>
        <begin position="1748"/>
        <end position="2107"/>
    </location>
</feature>
<evidence type="ECO:0000259" key="10">
    <source>
        <dbReference type="Pfam" id="PF16415"/>
    </source>
</evidence>
<dbReference type="GO" id="GO:0017148">
    <property type="term" value="P:negative regulation of translation"/>
    <property type="evidence" value="ECO:0007669"/>
    <property type="project" value="InterPro"/>
</dbReference>
<dbReference type="Gene3D" id="1.25.40.180">
    <property type="match status" value="1"/>
</dbReference>
<dbReference type="Pfam" id="PF12842">
    <property type="entry name" value="DUF3819"/>
    <property type="match status" value="1"/>
</dbReference>
<dbReference type="EMBL" id="JH711574">
    <property type="protein sequence ID" value="EIW85351.1"/>
    <property type="molecule type" value="Genomic_DNA"/>
</dbReference>
<evidence type="ECO:0000256" key="5">
    <source>
        <dbReference type="ARBA" id="ARBA00023242"/>
    </source>
</evidence>
<evidence type="ECO:0000256" key="3">
    <source>
        <dbReference type="ARBA" id="ARBA00023015"/>
    </source>
</evidence>
<dbReference type="RefSeq" id="XP_007764302.1">
    <property type="nucleotide sequence ID" value="XM_007766112.1"/>
</dbReference>
<dbReference type="GO" id="GO:0030015">
    <property type="term" value="C:CCR4-NOT core complex"/>
    <property type="evidence" value="ECO:0007669"/>
    <property type="project" value="InterPro"/>
</dbReference>
<dbReference type="Gene3D" id="1.25.40.840">
    <property type="entry name" value="CCR4-NOT transcription complex subunit 1 TTP binding domain"/>
    <property type="match status" value="1"/>
</dbReference>
<dbReference type="PANTHER" id="PTHR13162:SF8">
    <property type="entry name" value="CCR4-NOT TRANSCRIPTION COMPLEX SUBUNIT 1"/>
    <property type="match status" value="1"/>
</dbReference>
<dbReference type="GO" id="GO:0005634">
    <property type="term" value="C:nucleus"/>
    <property type="evidence" value="ECO:0007669"/>
    <property type="project" value="UniProtKB-SubCell"/>
</dbReference>
<dbReference type="InterPro" id="IPR040398">
    <property type="entry name" value="Not1"/>
</dbReference>
<evidence type="ECO:0000313" key="14">
    <source>
        <dbReference type="EMBL" id="EIW85351.1"/>
    </source>
</evidence>
<dbReference type="Proteomes" id="UP000053558">
    <property type="component" value="Unassembled WGS sequence"/>
</dbReference>
<organism evidence="14 15">
    <name type="scientific">Coniophora puteana (strain RWD-64-598)</name>
    <name type="common">Brown rot fungus</name>
    <dbReference type="NCBI Taxonomy" id="741705"/>
    <lineage>
        <taxon>Eukaryota</taxon>
        <taxon>Fungi</taxon>
        <taxon>Dikarya</taxon>
        <taxon>Basidiomycota</taxon>
        <taxon>Agaricomycotina</taxon>
        <taxon>Agaricomycetes</taxon>
        <taxon>Agaricomycetidae</taxon>
        <taxon>Boletales</taxon>
        <taxon>Coniophorineae</taxon>
        <taxon>Coniophoraceae</taxon>
        <taxon>Coniophora</taxon>
    </lineage>
</organism>
<feature type="domain" description="CCR4-NOT transcription complex subunit 1" evidence="9">
    <location>
        <begin position="1153"/>
        <end position="1295"/>
    </location>
</feature>
<keyword evidence="15" id="KW-1185">Reference proteome</keyword>